<dbReference type="Proteomes" id="UP000664096">
    <property type="component" value="Unassembled WGS sequence"/>
</dbReference>
<dbReference type="EMBL" id="JAEKJZ010000001">
    <property type="protein sequence ID" value="MBN9669660.1"/>
    <property type="molecule type" value="Genomic_DNA"/>
</dbReference>
<evidence type="ECO:0000313" key="3">
    <source>
        <dbReference type="EMBL" id="MBN9669660.1"/>
    </source>
</evidence>
<feature type="compositionally biased region" description="Gly residues" evidence="1">
    <location>
        <begin position="173"/>
        <end position="187"/>
    </location>
</feature>
<organism evidence="3 4">
    <name type="scientific">Roseibium aggregatum</name>
    <dbReference type="NCBI Taxonomy" id="187304"/>
    <lineage>
        <taxon>Bacteria</taxon>
        <taxon>Pseudomonadati</taxon>
        <taxon>Pseudomonadota</taxon>
        <taxon>Alphaproteobacteria</taxon>
        <taxon>Hyphomicrobiales</taxon>
        <taxon>Stappiaceae</taxon>
        <taxon>Roseibium</taxon>
    </lineage>
</organism>
<feature type="compositionally biased region" description="Basic residues" evidence="1">
    <location>
        <begin position="153"/>
        <end position="172"/>
    </location>
</feature>
<comment type="caution">
    <text evidence="3">The sequence shown here is derived from an EMBL/GenBank/DDBJ whole genome shotgun (WGS) entry which is preliminary data.</text>
</comment>
<protein>
    <submittedName>
        <fullName evidence="3">Uncharacterized protein</fullName>
    </submittedName>
</protein>
<feature type="signal peptide" evidence="2">
    <location>
        <begin position="1"/>
        <end position="22"/>
    </location>
</feature>
<dbReference type="AlphaFoldDB" id="A0A939J309"/>
<gene>
    <name evidence="3" type="ORF">JF539_04875</name>
</gene>
<feature type="region of interest" description="Disordered" evidence="1">
    <location>
        <begin position="149"/>
        <end position="195"/>
    </location>
</feature>
<accession>A0A939J309</accession>
<name>A0A939J309_9HYPH</name>
<reference evidence="3" key="1">
    <citation type="submission" date="2020-12" db="EMBL/GenBank/DDBJ databases">
        <title>Oil enriched cultivation method for isolating marine PHA-producing bacteria.</title>
        <authorList>
            <person name="Zheng W."/>
            <person name="Yu S."/>
            <person name="Huang Y."/>
        </authorList>
    </citation>
    <scope>NUCLEOTIDE SEQUENCE</scope>
    <source>
        <strain evidence="3">SY-2-12</strain>
    </source>
</reference>
<sequence length="297" mass="31766">MRFWNLAVAGVLAGLAGTFATAEETQPVKADPTPPPEYDFVQQAGGMTFDGNRLTLTDANSGVLFFSDRPYRIGGQIPNAEFAAYWDLDEGFKGDPPNAVVSVLSETGKAPALVELTAAKTEGASMVYDVKVLRGELPESASGVALFVDHGPRPRPRRAVPPHRGAPHHGGHPPHGGGYSPPHHGGGYPPPPPPHHPAGFEPYGPYCYHAPQDPRCQAWHRPRHPYYPPYPPPYHPYGPYYHPGAAYAAGVAAGAAIAGAAASQPTYYYYPIPSGPLPANCWINAQHTQMVCSVPLQ</sequence>
<evidence type="ECO:0000256" key="1">
    <source>
        <dbReference type="SAM" id="MobiDB-lite"/>
    </source>
</evidence>
<evidence type="ECO:0000256" key="2">
    <source>
        <dbReference type="SAM" id="SignalP"/>
    </source>
</evidence>
<keyword evidence="2" id="KW-0732">Signal</keyword>
<feature type="chain" id="PRO_5037992550" evidence="2">
    <location>
        <begin position="23"/>
        <end position="297"/>
    </location>
</feature>
<dbReference type="RefSeq" id="WP_207139207.1">
    <property type="nucleotide sequence ID" value="NZ_JAEKJZ010000001.1"/>
</dbReference>
<proteinExistence type="predicted"/>
<evidence type="ECO:0000313" key="4">
    <source>
        <dbReference type="Proteomes" id="UP000664096"/>
    </source>
</evidence>